<keyword evidence="4" id="KW-1185">Reference proteome</keyword>
<keyword evidence="2" id="KW-0472">Membrane</keyword>
<dbReference type="EMBL" id="LUKE01000002">
    <property type="protein sequence ID" value="KYG64938.1"/>
    <property type="molecule type" value="Genomic_DNA"/>
</dbReference>
<dbReference type="AlphaFoldDB" id="A0A150WLY2"/>
<feature type="transmembrane region" description="Helical" evidence="2">
    <location>
        <begin position="44"/>
        <end position="66"/>
    </location>
</feature>
<keyword evidence="2" id="KW-0812">Transmembrane</keyword>
<comment type="caution">
    <text evidence="3">The sequence shown here is derived from an EMBL/GenBank/DDBJ whole genome shotgun (WGS) entry which is preliminary data.</text>
</comment>
<proteinExistence type="predicted"/>
<dbReference type="Proteomes" id="UP000075320">
    <property type="component" value="Unassembled WGS sequence"/>
</dbReference>
<name>A0A150WLY2_BDEBC</name>
<keyword evidence="2" id="KW-1133">Transmembrane helix</keyword>
<reference evidence="3 4" key="1">
    <citation type="submission" date="2016-03" db="EMBL/GenBank/DDBJ databases">
        <authorList>
            <person name="Ploux O."/>
        </authorList>
    </citation>
    <scope>NUCLEOTIDE SEQUENCE [LARGE SCALE GENOMIC DNA]</scope>
    <source>
        <strain evidence="3 4">R0</strain>
    </source>
</reference>
<feature type="region of interest" description="Disordered" evidence="1">
    <location>
        <begin position="149"/>
        <end position="177"/>
    </location>
</feature>
<evidence type="ECO:0008006" key="5">
    <source>
        <dbReference type="Google" id="ProtNLM"/>
    </source>
</evidence>
<protein>
    <recommendedName>
        <fullName evidence="5">Transmembrane protein</fullName>
    </recommendedName>
</protein>
<accession>A0A150WLY2</accession>
<evidence type="ECO:0000256" key="2">
    <source>
        <dbReference type="SAM" id="Phobius"/>
    </source>
</evidence>
<feature type="compositionally biased region" description="Low complexity" evidence="1">
    <location>
        <begin position="155"/>
        <end position="165"/>
    </location>
</feature>
<evidence type="ECO:0000256" key="1">
    <source>
        <dbReference type="SAM" id="MobiDB-lite"/>
    </source>
</evidence>
<dbReference type="RefSeq" id="WP_061835449.1">
    <property type="nucleotide sequence ID" value="NZ_LUKE01000002.1"/>
</dbReference>
<evidence type="ECO:0000313" key="3">
    <source>
        <dbReference type="EMBL" id="KYG64938.1"/>
    </source>
</evidence>
<evidence type="ECO:0000313" key="4">
    <source>
        <dbReference type="Proteomes" id="UP000075320"/>
    </source>
</evidence>
<feature type="transmembrane region" description="Helical" evidence="2">
    <location>
        <begin position="86"/>
        <end position="106"/>
    </location>
</feature>
<sequence>MQLLAMIASFVFGRLNNGGPRSGGIRETVMEMFEDIVLKGRKPVILILAGVCAVLFFCGGLFITILEGTTQYDRVGYVTLTSTLGAGIALFLVAALGFVYVFAYAWPGADRHASDRAREKVPPPHHASTLEQALTVLVLDFVKERELRRDREAHGPTPHATTGPAPTTPREHSGPIH</sequence>
<organism evidence="3 4">
    <name type="scientific">Bdellovibrio bacteriovorus</name>
    <dbReference type="NCBI Taxonomy" id="959"/>
    <lineage>
        <taxon>Bacteria</taxon>
        <taxon>Pseudomonadati</taxon>
        <taxon>Bdellovibrionota</taxon>
        <taxon>Bdellovibrionia</taxon>
        <taxon>Bdellovibrionales</taxon>
        <taxon>Pseudobdellovibrionaceae</taxon>
        <taxon>Bdellovibrio</taxon>
    </lineage>
</organism>
<dbReference type="OrthoDB" id="5297153at2"/>
<gene>
    <name evidence="3" type="ORF">AZI86_12125</name>
</gene>